<dbReference type="Proteomes" id="UP000823388">
    <property type="component" value="Chromosome 2K"/>
</dbReference>
<comment type="caution">
    <text evidence="1">The sequence shown here is derived from an EMBL/GenBank/DDBJ whole genome shotgun (WGS) entry which is preliminary data.</text>
</comment>
<dbReference type="PANTHER" id="PTHR33333:SF50">
    <property type="entry name" value="ABC-2 TYPE TRANSPORTER DOMAIN-CONTAINING PROTEIN"/>
    <property type="match status" value="1"/>
</dbReference>
<dbReference type="InterPro" id="IPR039926">
    <property type="entry name" value="Egg_app_1"/>
</dbReference>
<sequence length="75" mass="7372">MVTPAIVTAAGVVAVGALCAYFLCPAAALAAVAMMKAPGSGGALISRAAFEANPKLYFHLLRHAGVKAALAAFGA</sequence>
<dbReference type="PANTHER" id="PTHR33333">
    <property type="entry name" value="ERYTHROCYTE MEMBRANE PROTEIN 1-LIKE"/>
    <property type="match status" value="1"/>
</dbReference>
<proteinExistence type="predicted"/>
<gene>
    <name evidence="1" type="ORF">PVAP13_2KG536066</name>
</gene>
<dbReference type="AlphaFoldDB" id="A0A8T0WB31"/>
<keyword evidence="2" id="KW-1185">Reference proteome</keyword>
<reference evidence="1" key="1">
    <citation type="submission" date="2020-05" db="EMBL/GenBank/DDBJ databases">
        <title>WGS assembly of Panicum virgatum.</title>
        <authorList>
            <person name="Lovell J.T."/>
            <person name="Jenkins J."/>
            <person name="Shu S."/>
            <person name="Juenger T.E."/>
            <person name="Schmutz J."/>
        </authorList>
    </citation>
    <scope>NUCLEOTIDE SEQUENCE</scope>
    <source>
        <strain evidence="1">AP13</strain>
    </source>
</reference>
<accession>A0A8T0WB31</accession>
<organism evidence="1 2">
    <name type="scientific">Panicum virgatum</name>
    <name type="common">Blackwell switchgrass</name>
    <dbReference type="NCBI Taxonomy" id="38727"/>
    <lineage>
        <taxon>Eukaryota</taxon>
        <taxon>Viridiplantae</taxon>
        <taxon>Streptophyta</taxon>
        <taxon>Embryophyta</taxon>
        <taxon>Tracheophyta</taxon>
        <taxon>Spermatophyta</taxon>
        <taxon>Magnoliopsida</taxon>
        <taxon>Liliopsida</taxon>
        <taxon>Poales</taxon>
        <taxon>Poaceae</taxon>
        <taxon>PACMAD clade</taxon>
        <taxon>Panicoideae</taxon>
        <taxon>Panicodae</taxon>
        <taxon>Paniceae</taxon>
        <taxon>Panicinae</taxon>
        <taxon>Panicum</taxon>
        <taxon>Panicum sect. Hiantes</taxon>
    </lineage>
</organism>
<name>A0A8T0WB31_PANVG</name>
<evidence type="ECO:0000313" key="1">
    <source>
        <dbReference type="EMBL" id="KAG2646711.1"/>
    </source>
</evidence>
<evidence type="ECO:0000313" key="2">
    <source>
        <dbReference type="Proteomes" id="UP000823388"/>
    </source>
</evidence>
<protein>
    <submittedName>
        <fullName evidence="1">Uncharacterized protein</fullName>
    </submittedName>
</protein>
<dbReference type="EMBL" id="CM029039">
    <property type="protein sequence ID" value="KAG2646711.1"/>
    <property type="molecule type" value="Genomic_DNA"/>
</dbReference>